<dbReference type="PANTHER" id="PTHR34220:SF7">
    <property type="entry name" value="SENSOR HISTIDINE KINASE YPDA"/>
    <property type="match status" value="1"/>
</dbReference>
<dbReference type="SUPFAM" id="SSF55874">
    <property type="entry name" value="ATPase domain of HSP90 chaperone/DNA topoisomerase II/histidine kinase"/>
    <property type="match status" value="1"/>
</dbReference>
<name>A0A5B8A1N7_9BACT</name>
<gene>
    <name evidence="3" type="ORF">FHG12_14850</name>
</gene>
<keyword evidence="1" id="KW-0812">Transmembrane</keyword>
<reference evidence="3 4" key="1">
    <citation type="submission" date="2019-06" db="EMBL/GenBank/DDBJ databases">
        <authorList>
            <person name="Srinivasan S."/>
        </authorList>
    </citation>
    <scope>NUCLEOTIDE SEQUENCE [LARGE SCALE GENOMIC DNA]</scope>
    <source>
        <strain evidence="3 4">17J68-5</strain>
    </source>
</reference>
<feature type="transmembrane region" description="Helical" evidence="1">
    <location>
        <begin position="57"/>
        <end position="82"/>
    </location>
</feature>
<protein>
    <recommendedName>
        <fullName evidence="2">Signal transduction histidine kinase internal region domain-containing protein</fullName>
    </recommendedName>
</protein>
<feature type="domain" description="Signal transduction histidine kinase internal region" evidence="2">
    <location>
        <begin position="175"/>
        <end position="254"/>
    </location>
</feature>
<feature type="transmembrane region" description="Helical" evidence="1">
    <location>
        <begin position="25"/>
        <end position="45"/>
    </location>
</feature>
<accession>A0A5B8A1N7</accession>
<keyword evidence="1" id="KW-0472">Membrane</keyword>
<dbReference type="Gene3D" id="3.30.565.10">
    <property type="entry name" value="Histidine kinase-like ATPase, C-terminal domain"/>
    <property type="match status" value="1"/>
</dbReference>
<keyword evidence="4" id="KW-1185">Reference proteome</keyword>
<evidence type="ECO:0000313" key="4">
    <source>
        <dbReference type="Proteomes" id="UP000305398"/>
    </source>
</evidence>
<dbReference type="KEGG" id="hyj:FHG12_14850"/>
<proteinExistence type="predicted"/>
<evidence type="ECO:0000313" key="3">
    <source>
        <dbReference type="EMBL" id="QDA61291.1"/>
    </source>
</evidence>
<dbReference type="GO" id="GO:0016020">
    <property type="term" value="C:membrane"/>
    <property type="evidence" value="ECO:0007669"/>
    <property type="project" value="InterPro"/>
</dbReference>
<dbReference type="AlphaFoldDB" id="A0A5B8A1N7"/>
<dbReference type="PANTHER" id="PTHR34220">
    <property type="entry name" value="SENSOR HISTIDINE KINASE YPDA"/>
    <property type="match status" value="1"/>
</dbReference>
<dbReference type="GO" id="GO:0000155">
    <property type="term" value="F:phosphorelay sensor kinase activity"/>
    <property type="evidence" value="ECO:0007669"/>
    <property type="project" value="InterPro"/>
</dbReference>
<evidence type="ECO:0000259" key="2">
    <source>
        <dbReference type="Pfam" id="PF06580"/>
    </source>
</evidence>
<keyword evidence="1" id="KW-1133">Transmembrane helix</keyword>
<dbReference type="InterPro" id="IPR036890">
    <property type="entry name" value="HATPase_C_sf"/>
</dbReference>
<feature type="transmembrane region" description="Helical" evidence="1">
    <location>
        <begin position="94"/>
        <end position="113"/>
    </location>
</feature>
<dbReference type="EMBL" id="CP040896">
    <property type="protein sequence ID" value="QDA61291.1"/>
    <property type="molecule type" value="Genomic_DNA"/>
</dbReference>
<dbReference type="OrthoDB" id="9792992at2"/>
<feature type="transmembrane region" description="Helical" evidence="1">
    <location>
        <begin position="133"/>
        <end position="154"/>
    </location>
</feature>
<dbReference type="Proteomes" id="UP000305398">
    <property type="component" value="Chromosome"/>
</dbReference>
<dbReference type="Pfam" id="PF06580">
    <property type="entry name" value="His_kinase"/>
    <property type="match status" value="1"/>
</dbReference>
<evidence type="ECO:0000256" key="1">
    <source>
        <dbReference type="SAM" id="Phobius"/>
    </source>
</evidence>
<sequence>MRHGMGQAETYRLDAFLQAIDERRWLRHGLFWLVVTVLMTWYLRYGCHKTDDLVQGFTYALLLLAPHTLATYALLYGVLPALERGTGRQDRFGLLLFGWLLLSMFLKFGFRYLILIAAQHGWHYVLLDDDRRIFPSGAMMPQLGIAGAAAFLHLHRRWRHKQLDNARLAQENYQAELQLLKAQVHPHFLFNTLNNLYALTLERSDQAPEVVARLTGLLRFVMEQDDAPLVKLPDEVGLLRNYLSLQQLRYGPRLSLSFAADNIPATGQIAPLLLLPLVENAFKHGAAEQLGPTRIGIKMAVEGPRFTCVITNTKSTATPAASGSCGIGLQNVRQRLALFYPKRHHFDVEASDDHFTVRLALALGASPDYALQP</sequence>
<dbReference type="InterPro" id="IPR010559">
    <property type="entry name" value="Sig_transdc_His_kin_internal"/>
</dbReference>
<dbReference type="InterPro" id="IPR050640">
    <property type="entry name" value="Bact_2-comp_sensor_kinase"/>
</dbReference>
<organism evidence="3 4">
    <name type="scientific">Hymenobacter jejuensis</name>
    <dbReference type="NCBI Taxonomy" id="2502781"/>
    <lineage>
        <taxon>Bacteria</taxon>
        <taxon>Pseudomonadati</taxon>
        <taxon>Bacteroidota</taxon>
        <taxon>Cytophagia</taxon>
        <taxon>Cytophagales</taxon>
        <taxon>Hymenobacteraceae</taxon>
        <taxon>Hymenobacter</taxon>
    </lineage>
</organism>